<evidence type="ECO:0000256" key="8">
    <source>
        <dbReference type="ARBA" id="ARBA00023004"/>
    </source>
</evidence>
<protein>
    <recommendedName>
        <fullName evidence="13">Cytochrome P450</fullName>
    </recommendedName>
</protein>
<evidence type="ECO:0000256" key="4">
    <source>
        <dbReference type="ARBA" id="ARBA00022692"/>
    </source>
</evidence>
<dbReference type="InterPro" id="IPR036396">
    <property type="entry name" value="Cyt_P450_sf"/>
</dbReference>
<dbReference type="GO" id="GO:0016705">
    <property type="term" value="F:oxidoreductase activity, acting on paired donors, with incorporation or reduction of molecular oxygen"/>
    <property type="evidence" value="ECO:0007669"/>
    <property type="project" value="InterPro"/>
</dbReference>
<evidence type="ECO:0000313" key="12">
    <source>
        <dbReference type="Proteomes" id="UP000541444"/>
    </source>
</evidence>
<evidence type="ECO:0000256" key="5">
    <source>
        <dbReference type="ARBA" id="ARBA00022723"/>
    </source>
</evidence>
<dbReference type="PANTHER" id="PTHR24282">
    <property type="entry name" value="CYTOCHROME P450 FAMILY MEMBER"/>
    <property type="match status" value="1"/>
</dbReference>
<gene>
    <name evidence="11" type="ORF">GIB67_037147</name>
</gene>
<dbReference type="PRINTS" id="PR00385">
    <property type="entry name" value="P450"/>
</dbReference>
<dbReference type="Pfam" id="PF00067">
    <property type="entry name" value="p450"/>
    <property type="match status" value="1"/>
</dbReference>
<evidence type="ECO:0000256" key="9">
    <source>
        <dbReference type="ARBA" id="ARBA00023033"/>
    </source>
</evidence>
<keyword evidence="4" id="KW-0812">Transmembrane</keyword>
<dbReference type="Proteomes" id="UP000541444">
    <property type="component" value="Unassembled WGS sequence"/>
</dbReference>
<proteinExistence type="inferred from homology"/>
<evidence type="ECO:0008006" key="13">
    <source>
        <dbReference type="Google" id="ProtNLM"/>
    </source>
</evidence>
<dbReference type="AlphaFoldDB" id="A0A7J7MRU2"/>
<name>A0A7J7MRU2_9MAGN</name>
<dbReference type="GO" id="GO:0016020">
    <property type="term" value="C:membrane"/>
    <property type="evidence" value="ECO:0007669"/>
    <property type="project" value="UniProtKB-SubCell"/>
</dbReference>
<dbReference type="GO" id="GO:0044550">
    <property type="term" value="P:secondary metabolite biosynthetic process"/>
    <property type="evidence" value="ECO:0007669"/>
    <property type="project" value="UniProtKB-ARBA"/>
</dbReference>
<dbReference type="GO" id="GO:0004497">
    <property type="term" value="F:monooxygenase activity"/>
    <property type="evidence" value="ECO:0007669"/>
    <property type="project" value="UniProtKB-KW"/>
</dbReference>
<comment type="subcellular location">
    <subcellularLocation>
        <location evidence="1">Membrane</location>
    </subcellularLocation>
</comment>
<dbReference type="OrthoDB" id="1470350at2759"/>
<dbReference type="GO" id="GO:0005506">
    <property type="term" value="F:iron ion binding"/>
    <property type="evidence" value="ECO:0007669"/>
    <property type="project" value="InterPro"/>
</dbReference>
<sequence>MLTSVELMLEKWNHFEGKEIEIEIEIAIAIVIAIEKNLSLHTDWQEKAREEVIEIFKGKNPTPDDNGIAKLKTMTMIINETLRLYPSVVAKNRMVTRETRLGDLLLPGNIEVLIPCLVSHNDPKIWGEYALLFKPDQFAEGVTKAAKNIMAYIPFGLGPRMCIYRHKLCDDRSDAFFLNDPSTAFTLSPTYVHSPA</sequence>
<dbReference type="EMBL" id="JACGCM010001272">
    <property type="protein sequence ID" value="KAF6157574.1"/>
    <property type="molecule type" value="Genomic_DNA"/>
</dbReference>
<keyword evidence="12" id="KW-1185">Reference proteome</keyword>
<reference evidence="11 12" key="1">
    <citation type="journal article" date="2020" name="IScience">
        <title>Genome Sequencing of the Endangered Kingdonia uniflora (Circaeasteraceae, Ranunculales) Reveals Potential Mechanisms of Evolutionary Specialization.</title>
        <authorList>
            <person name="Sun Y."/>
            <person name="Deng T."/>
            <person name="Zhang A."/>
            <person name="Moore M.J."/>
            <person name="Landis J.B."/>
            <person name="Lin N."/>
            <person name="Zhang H."/>
            <person name="Zhang X."/>
            <person name="Huang J."/>
            <person name="Zhang X."/>
            <person name="Sun H."/>
            <person name="Wang H."/>
        </authorList>
    </citation>
    <scope>NUCLEOTIDE SEQUENCE [LARGE SCALE GENOMIC DNA]</scope>
    <source>
        <strain evidence="11">TB1705</strain>
        <tissue evidence="11">Leaf</tissue>
    </source>
</reference>
<dbReference type="PANTHER" id="PTHR24282:SF265">
    <property type="entry name" value="CYTOCHROME P450 CYP749A22-LIKE"/>
    <property type="match status" value="1"/>
</dbReference>
<dbReference type="SUPFAM" id="SSF48264">
    <property type="entry name" value="Cytochrome P450"/>
    <property type="match status" value="1"/>
</dbReference>
<dbReference type="InterPro" id="IPR050665">
    <property type="entry name" value="Cytochrome_P450_Monooxygen"/>
</dbReference>
<comment type="similarity">
    <text evidence="2">Belongs to the cytochrome P450 family.</text>
</comment>
<comment type="caution">
    <text evidence="11">The sequence shown here is derived from an EMBL/GenBank/DDBJ whole genome shotgun (WGS) entry which is preliminary data.</text>
</comment>
<evidence type="ECO:0000256" key="2">
    <source>
        <dbReference type="ARBA" id="ARBA00010617"/>
    </source>
</evidence>
<evidence type="ECO:0000256" key="1">
    <source>
        <dbReference type="ARBA" id="ARBA00004370"/>
    </source>
</evidence>
<keyword evidence="5" id="KW-0479">Metal-binding</keyword>
<evidence type="ECO:0000256" key="7">
    <source>
        <dbReference type="ARBA" id="ARBA00023002"/>
    </source>
</evidence>
<keyword evidence="6" id="KW-1133">Transmembrane helix</keyword>
<accession>A0A7J7MRU2</accession>
<keyword evidence="3" id="KW-0349">Heme</keyword>
<evidence type="ECO:0000313" key="11">
    <source>
        <dbReference type="EMBL" id="KAF6157574.1"/>
    </source>
</evidence>
<dbReference type="Gene3D" id="1.10.630.10">
    <property type="entry name" value="Cytochrome P450"/>
    <property type="match status" value="1"/>
</dbReference>
<keyword evidence="7" id="KW-0560">Oxidoreductase</keyword>
<dbReference type="InterPro" id="IPR001128">
    <property type="entry name" value="Cyt_P450"/>
</dbReference>
<evidence type="ECO:0000256" key="6">
    <source>
        <dbReference type="ARBA" id="ARBA00022989"/>
    </source>
</evidence>
<keyword evidence="8" id="KW-0408">Iron</keyword>
<dbReference type="GO" id="GO:0020037">
    <property type="term" value="F:heme binding"/>
    <property type="evidence" value="ECO:0007669"/>
    <property type="project" value="InterPro"/>
</dbReference>
<evidence type="ECO:0000256" key="3">
    <source>
        <dbReference type="ARBA" id="ARBA00022617"/>
    </source>
</evidence>
<organism evidence="11 12">
    <name type="scientific">Kingdonia uniflora</name>
    <dbReference type="NCBI Taxonomy" id="39325"/>
    <lineage>
        <taxon>Eukaryota</taxon>
        <taxon>Viridiplantae</taxon>
        <taxon>Streptophyta</taxon>
        <taxon>Embryophyta</taxon>
        <taxon>Tracheophyta</taxon>
        <taxon>Spermatophyta</taxon>
        <taxon>Magnoliopsida</taxon>
        <taxon>Ranunculales</taxon>
        <taxon>Circaeasteraceae</taxon>
        <taxon>Kingdonia</taxon>
    </lineage>
</organism>
<evidence type="ECO:0000256" key="10">
    <source>
        <dbReference type="ARBA" id="ARBA00023136"/>
    </source>
</evidence>
<keyword evidence="10" id="KW-0472">Membrane</keyword>
<keyword evidence="9" id="KW-0503">Monooxygenase</keyword>